<evidence type="ECO:0000259" key="5">
    <source>
        <dbReference type="PROSITE" id="PS01124"/>
    </source>
</evidence>
<proteinExistence type="predicted"/>
<feature type="region of interest" description="Disordered" evidence="4">
    <location>
        <begin position="1"/>
        <end position="22"/>
    </location>
</feature>
<gene>
    <name evidence="6" type="ORF">DFR67_101132</name>
</gene>
<dbReference type="InterPro" id="IPR009057">
    <property type="entry name" value="Homeodomain-like_sf"/>
</dbReference>
<dbReference type="InterPro" id="IPR018060">
    <property type="entry name" value="HTH_AraC"/>
</dbReference>
<keyword evidence="1" id="KW-0805">Transcription regulation</keyword>
<feature type="domain" description="HTH araC/xylS-type" evidence="5">
    <location>
        <begin position="171"/>
        <end position="272"/>
    </location>
</feature>
<sequence length="278" mass="30262">MNNVDHFGPAPTAPRGELRPGRGGVRVTRVAVPPSDLLRHVWCAQWDLDTPALQPVLEHPGGNVVVEPDRAALYCVSQGTSERKLEATGWAAGVLLRPAAITIMTGRSMARGSSRGPALPIGEPLPIPGDDGMSRRIRAVMTAPEVTGREFDIVANLYDQWAQQWSVDDEGLLINKIIDAVEDENGPRRVADLAAMVNMSTRALQRLTIHRTGLSPKWLIQRRRLQDAAMALRHGHTAIADVAAQLGYADQAHLAREFKAVIGQSPTDYVAAVRFVDN</sequence>
<comment type="caution">
    <text evidence="6">The sequence shown here is derived from an EMBL/GenBank/DDBJ whole genome shotgun (WGS) entry which is preliminary data.</text>
</comment>
<dbReference type="PROSITE" id="PS00041">
    <property type="entry name" value="HTH_ARAC_FAMILY_1"/>
    <property type="match status" value="1"/>
</dbReference>
<dbReference type="InterPro" id="IPR046532">
    <property type="entry name" value="DUF6597"/>
</dbReference>
<dbReference type="PANTHER" id="PTHR46796">
    <property type="entry name" value="HTH-TYPE TRANSCRIPTIONAL ACTIVATOR RHAS-RELATED"/>
    <property type="match status" value="1"/>
</dbReference>
<organism evidence="6 7">
    <name type="scientific">Williamsia limnetica</name>
    <dbReference type="NCBI Taxonomy" id="882452"/>
    <lineage>
        <taxon>Bacteria</taxon>
        <taxon>Bacillati</taxon>
        <taxon>Actinomycetota</taxon>
        <taxon>Actinomycetes</taxon>
        <taxon>Mycobacteriales</taxon>
        <taxon>Nocardiaceae</taxon>
        <taxon>Williamsia</taxon>
    </lineage>
</organism>
<dbReference type="GO" id="GO:0043565">
    <property type="term" value="F:sequence-specific DNA binding"/>
    <property type="evidence" value="ECO:0007669"/>
    <property type="project" value="InterPro"/>
</dbReference>
<dbReference type="SUPFAM" id="SSF46689">
    <property type="entry name" value="Homeodomain-like"/>
    <property type="match status" value="1"/>
</dbReference>
<evidence type="ECO:0000256" key="3">
    <source>
        <dbReference type="ARBA" id="ARBA00023163"/>
    </source>
</evidence>
<dbReference type="Proteomes" id="UP000247591">
    <property type="component" value="Unassembled WGS sequence"/>
</dbReference>
<dbReference type="RefSeq" id="WP_158539865.1">
    <property type="nucleotide sequence ID" value="NZ_QJSP01000001.1"/>
</dbReference>
<dbReference type="Gene3D" id="1.10.10.60">
    <property type="entry name" value="Homeodomain-like"/>
    <property type="match status" value="1"/>
</dbReference>
<dbReference type="GO" id="GO:0003700">
    <property type="term" value="F:DNA-binding transcription factor activity"/>
    <property type="evidence" value="ECO:0007669"/>
    <property type="project" value="InterPro"/>
</dbReference>
<dbReference type="AlphaFoldDB" id="A0A318RSN2"/>
<evidence type="ECO:0000256" key="4">
    <source>
        <dbReference type="SAM" id="MobiDB-lite"/>
    </source>
</evidence>
<keyword evidence="2" id="KW-0238">DNA-binding</keyword>
<keyword evidence="7" id="KW-1185">Reference proteome</keyword>
<dbReference type="EMBL" id="QJSP01000001">
    <property type="protein sequence ID" value="PYE20741.1"/>
    <property type="molecule type" value="Genomic_DNA"/>
</dbReference>
<dbReference type="InterPro" id="IPR050204">
    <property type="entry name" value="AraC_XylS_family_regulators"/>
</dbReference>
<protein>
    <submittedName>
        <fullName evidence="6">AraC family transcriptional regulator</fullName>
    </submittedName>
</protein>
<evidence type="ECO:0000256" key="2">
    <source>
        <dbReference type="ARBA" id="ARBA00023125"/>
    </source>
</evidence>
<dbReference type="PROSITE" id="PS01124">
    <property type="entry name" value="HTH_ARAC_FAMILY_2"/>
    <property type="match status" value="1"/>
</dbReference>
<dbReference type="Pfam" id="PF12833">
    <property type="entry name" value="HTH_18"/>
    <property type="match status" value="1"/>
</dbReference>
<dbReference type="Pfam" id="PF20240">
    <property type="entry name" value="DUF6597"/>
    <property type="match status" value="1"/>
</dbReference>
<keyword evidence="3" id="KW-0804">Transcription</keyword>
<dbReference type="InterPro" id="IPR018062">
    <property type="entry name" value="HTH_AraC-typ_CS"/>
</dbReference>
<evidence type="ECO:0000313" key="7">
    <source>
        <dbReference type="Proteomes" id="UP000247591"/>
    </source>
</evidence>
<dbReference type="OrthoDB" id="2559672at2"/>
<reference evidence="6 7" key="1">
    <citation type="submission" date="2018-06" db="EMBL/GenBank/DDBJ databases">
        <title>Genomic Encyclopedia of Type Strains, Phase IV (KMG-IV): sequencing the most valuable type-strain genomes for metagenomic binning, comparative biology and taxonomic classification.</title>
        <authorList>
            <person name="Goeker M."/>
        </authorList>
    </citation>
    <scope>NUCLEOTIDE SEQUENCE [LARGE SCALE GENOMIC DNA]</scope>
    <source>
        <strain evidence="6 7">DSM 45521</strain>
    </source>
</reference>
<name>A0A318RSN2_WILLI</name>
<accession>A0A318RSN2</accession>
<evidence type="ECO:0000256" key="1">
    <source>
        <dbReference type="ARBA" id="ARBA00023015"/>
    </source>
</evidence>
<dbReference type="SMART" id="SM00342">
    <property type="entry name" value="HTH_ARAC"/>
    <property type="match status" value="1"/>
</dbReference>
<evidence type="ECO:0000313" key="6">
    <source>
        <dbReference type="EMBL" id="PYE20741.1"/>
    </source>
</evidence>